<evidence type="ECO:0000256" key="2">
    <source>
        <dbReference type="ARBA" id="ARBA00023015"/>
    </source>
</evidence>
<evidence type="ECO:0000313" key="7">
    <source>
        <dbReference type="EMBL" id="EZP78514.1"/>
    </source>
</evidence>
<keyword evidence="3" id="KW-0731">Sigma factor</keyword>
<evidence type="ECO:0000259" key="5">
    <source>
        <dbReference type="Pfam" id="PF04542"/>
    </source>
</evidence>
<dbReference type="CDD" id="cd06171">
    <property type="entry name" value="Sigma70_r4"/>
    <property type="match status" value="1"/>
</dbReference>
<dbReference type="EMBL" id="AOTZ01000002">
    <property type="protein sequence ID" value="EZP78514.1"/>
    <property type="molecule type" value="Genomic_DNA"/>
</dbReference>
<dbReference type="Gene3D" id="1.10.10.10">
    <property type="entry name" value="Winged helix-like DNA-binding domain superfamily/Winged helix DNA-binding domain"/>
    <property type="match status" value="1"/>
</dbReference>
<keyword evidence="8" id="KW-1185">Reference proteome</keyword>
<dbReference type="InterPro" id="IPR013325">
    <property type="entry name" value="RNA_pol_sigma_r2"/>
</dbReference>
<dbReference type="InterPro" id="IPR039425">
    <property type="entry name" value="RNA_pol_sigma-70-like"/>
</dbReference>
<dbReference type="Pfam" id="PF08281">
    <property type="entry name" value="Sigma70_r4_2"/>
    <property type="match status" value="1"/>
</dbReference>
<dbReference type="AlphaFoldDB" id="A0ABC9VID3"/>
<dbReference type="InterPro" id="IPR036388">
    <property type="entry name" value="WH-like_DNA-bd_sf"/>
</dbReference>
<dbReference type="PANTHER" id="PTHR43133">
    <property type="entry name" value="RNA POLYMERASE ECF-TYPE SIGMA FACTO"/>
    <property type="match status" value="1"/>
</dbReference>
<dbReference type="SUPFAM" id="SSF88659">
    <property type="entry name" value="Sigma3 and sigma4 domains of RNA polymerase sigma factors"/>
    <property type="match status" value="1"/>
</dbReference>
<accession>A0ABC9VID3</accession>
<keyword evidence="4" id="KW-0804">Transcription</keyword>
<keyword evidence="2" id="KW-0805">Transcription regulation</keyword>
<dbReference type="NCBIfam" id="TIGR02937">
    <property type="entry name" value="sigma70-ECF"/>
    <property type="match status" value="1"/>
</dbReference>
<protein>
    <submittedName>
        <fullName evidence="7">RNA polymerase ECF-type sigma factor</fullName>
    </submittedName>
</protein>
<dbReference type="InterPro" id="IPR013249">
    <property type="entry name" value="RNA_pol_sigma70_r4_t2"/>
</dbReference>
<dbReference type="InterPro" id="IPR014284">
    <property type="entry name" value="RNA_pol_sigma-70_dom"/>
</dbReference>
<gene>
    <name evidence="7" type="ORF">H839_01561</name>
</gene>
<dbReference type="InterPro" id="IPR007627">
    <property type="entry name" value="RNA_pol_sigma70_r2"/>
</dbReference>
<dbReference type="PANTHER" id="PTHR43133:SF51">
    <property type="entry name" value="RNA POLYMERASE SIGMA FACTOR"/>
    <property type="match status" value="1"/>
</dbReference>
<proteinExistence type="inferred from homology"/>
<feature type="domain" description="RNA polymerase sigma-70 region 2" evidence="5">
    <location>
        <begin position="20"/>
        <end position="86"/>
    </location>
</feature>
<sequence length="180" mass="21232">MEKEIIQRIQQGDEKAFAKLYHLYAEYALRVAMAVTKSRANAADAVQETFIRVYDHIDRFDLTKDFKPWFYRILLNECNRLMKKQGKMVAMSDYIDDQVRIANVDHHAFEQYEELYKAIEKLKDIHRIPIVLKYLKGFSDEEIAQILDLNVNTVKSRLFKARNKLTKIIEKMKERGVGNG</sequence>
<dbReference type="InterPro" id="IPR013324">
    <property type="entry name" value="RNA_pol_sigma_r3/r4-like"/>
</dbReference>
<comment type="caution">
    <text evidence="7">The sequence shown here is derived from an EMBL/GenBank/DDBJ whole genome shotgun (WGS) entry which is preliminary data.</text>
</comment>
<evidence type="ECO:0000256" key="1">
    <source>
        <dbReference type="ARBA" id="ARBA00010641"/>
    </source>
</evidence>
<evidence type="ECO:0000256" key="3">
    <source>
        <dbReference type="ARBA" id="ARBA00023082"/>
    </source>
</evidence>
<dbReference type="Pfam" id="PF04542">
    <property type="entry name" value="Sigma70_r2"/>
    <property type="match status" value="1"/>
</dbReference>
<dbReference type="SUPFAM" id="SSF88946">
    <property type="entry name" value="Sigma2 domain of RNA polymerase sigma factors"/>
    <property type="match status" value="1"/>
</dbReference>
<evidence type="ECO:0000259" key="6">
    <source>
        <dbReference type="Pfam" id="PF08281"/>
    </source>
</evidence>
<reference evidence="7 8" key="1">
    <citation type="journal article" date="2014" name="Appl. Microbiol. Biotechnol.">
        <title>Transformable facultative thermophile Geobacillus stearothermophilus NUB3621 as a host strain for metabolic engineering.</title>
        <authorList>
            <person name="Blanchard K."/>
            <person name="Robic S."/>
            <person name="Matsumura I."/>
        </authorList>
    </citation>
    <scope>NUCLEOTIDE SEQUENCE [LARGE SCALE GENOMIC DNA]</scope>
    <source>
        <strain evidence="7 8">NUB3621</strain>
    </source>
</reference>
<evidence type="ECO:0000256" key="4">
    <source>
        <dbReference type="ARBA" id="ARBA00023163"/>
    </source>
</evidence>
<organism evidence="7 8">
    <name type="scientific">Parageobacillus genomosp. 1</name>
    <dbReference type="NCBI Taxonomy" id="1295642"/>
    <lineage>
        <taxon>Bacteria</taxon>
        <taxon>Bacillati</taxon>
        <taxon>Bacillota</taxon>
        <taxon>Bacilli</taxon>
        <taxon>Bacillales</taxon>
        <taxon>Anoxybacillaceae</taxon>
        <taxon>Parageobacillus</taxon>
    </lineage>
</organism>
<feature type="domain" description="RNA polymerase sigma factor 70 region 4 type 2" evidence="6">
    <location>
        <begin position="113"/>
        <end position="165"/>
    </location>
</feature>
<name>A0ABC9VID3_9BACL</name>
<dbReference type="Proteomes" id="UP000023566">
    <property type="component" value="Chromosome"/>
</dbReference>
<comment type="similarity">
    <text evidence="1">Belongs to the sigma-70 factor family. ECF subfamily.</text>
</comment>
<dbReference type="Gene3D" id="1.10.1740.10">
    <property type="match status" value="1"/>
</dbReference>
<dbReference type="RefSeq" id="WP_043903552.1">
    <property type="nucleotide sequence ID" value="NZ_CM002692.1"/>
</dbReference>
<evidence type="ECO:0000313" key="8">
    <source>
        <dbReference type="Proteomes" id="UP000023566"/>
    </source>
</evidence>
<dbReference type="GO" id="GO:0016987">
    <property type="term" value="F:sigma factor activity"/>
    <property type="evidence" value="ECO:0007669"/>
    <property type="project" value="UniProtKB-KW"/>
</dbReference>